<gene>
    <name evidence="2" type="ORF">H8K36_12410</name>
</gene>
<keyword evidence="1" id="KW-0732">Signal</keyword>
<evidence type="ECO:0000313" key="3">
    <source>
        <dbReference type="Proteomes" id="UP000627446"/>
    </source>
</evidence>
<keyword evidence="3" id="KW-1185">Reference proteome</keyword>
<accession>A0A923HQG7</accession>
<reference evidence="2" key="1">
    <citation type="submission" date="2020-08" db="EMBL/GenBank/DDBJ databases">
        <title>Novel species isolated from subtropical streams in China.</title>
        <authorList>
            <person name="Lu H."/>
        </authorList>
    </citation>
    <scope>NUCLEOTIDE SEQUENCE</scope>
    <source>
        <strain evidence="2">LX22W</strain>
    </source>
</reference>
<feature type="chain" id="PRO_5038138543" evidence="1">
    <location>
        <begin position="23"/>
        <end position="70"/>
    </location>
</feature>
<name>A0A923HQG7_9BURK</name>
<feature type="signal peptide" evidence="1">
    <location>
        <begin position="1"/>
        <end position="22"/>
    </location>
</feature>
<sequence>MLKKIVAVVAVFAATISLSACISVSESNVESGKQIAIMSQQAVTTCGAGNVEKVTTTSFSCKDRIIRPQN</sequence>
<evidence type="ECO:0000256" key="1">
    <source>
        <dbReference type="SAM" id="SignalP"/>
    </source>
</evidence>
<comment type="caution">
    <text evidence="2">The sequence shown here is derived from an EMBL/GenBank/DDBJ whole genome shotgun (WGS) entry which is preliminary data.</text>
</comment>
<evidence type="ECO:0000313" key="2">
    <source>
        <dbReference type="EMBL" id="MBC3882186.1"/>
    </source>
</evidence>
<dbReference type="Proteomes" id="UP000627446">
    <property type="component" value="Unassembled WGS sequence"/>
</dbReference>
<organism evidence="2 3">
    <name type="scientific">Undibacterium nitidum</name>
    <dbReference type="NCBI Taxonomy" id="2762298"/>
    <lineage>
        <taxon>Bacteria</taxon>
        <taxon>Pseudomonadati</taxon>
        <taxon>Pseudomonadota</taxon>
        <taxon>Betaproteobacteria</taxon>
        <taxon>Burkholderiales</taxon>
        <taxon>Oxalobacteraceae</taxon>
        <taxon>Undibacterium</taxon>
    </lineage>
</organism>
<dbReference type="AlphaFoldDB" id="A0A923HQG7"/>
<dbReference type="PROSITE" id="PS51257">
    <property type="entry name" value="PROKAR_LIPOPROTEIN"/>
    <property type="match status" value="1"/>
</dbReference>
<protein>
    <submittedName>
        <fullName evidence="2">Uncharacterized protein</fullName>
    </submittedName>
</protein>
<dbReference type="RefSeq" id="WP_186916793.1">
    <property type="nucleotide sequence ID" value="NZ_JACOFZ010000004.1"/>
</dbReference>
<dbReference type="EMBL" id="JACOFZ010000004">
    <property type="protein sequence ID" value="MBC3882186.1"/>
    <property type="molecule type" value="Genomic_DNA"/>
</dbReference>
<proteinExistence type="predicted"/>